<comment type="caution">
    <text evidence="3">The sequence shown here is derived from an EMBL/GenBank/DDBJ whole genome shotgun (WGS) entry which is preliminary data.</text>
</comment>
<keyword evidence="2" id="KW-0472">Membrane</keyword>
<dbReference type="RefSeq" id="WP_377927562.1">
    <property type="nucleotide sequence ID" value="NZ_JBHUEM010000007.1"/>
</dbReference>
<keyword evidence="4" id="KW-1185">Reference proteome</keyword>
<organism evidence="3 4">
    <name type="scientific">Bacillus salitolerans</name>
    <dbReference type="NCBI Taxonomy" id="1437434"/>
    <lineage>
        <taxon>Bacteria</taxon>
        <taxon>Bacillati</taxon>
        <taxon>Bacillota</taxon>
        <taxon>Bacilli</taxon>
        <taxon>Bacillales</taxon>
        <taxon>Bacillaceae</taxon>
        <taxon>Bacillus</taxon>
    </lineage>
</organism>
<feature type="region of interest" description="Disordered" evidence="1">
    <location>
        <begin position="44"/>
        <end position="80"/>
    </location>
</feature>
<dbReference type="InterPro" id="IPR024232">
    <property type="entry name" value="SpoIIIAH"/>
</dbReference>
<evidence type="ECO:0000256" key="1">
    <source>
        <dbReference type="SAM" id="MobiDB-lite"/>
    </source>
</evidence>
<feature type="transmembrane region" description="Helical" evidence="2">
    <location>
        <begin position="7"/>
        <end position="25"/>
    </location>
</feature>
<evidence type="ECO:0000313" key="4">
    <source>
        <dbReference type="Proteomes" id="UP001597214"/>
    </source>
</evidence>
<dbReference type="Proteomes" id="UP001597214">
    <property type="component" value="Unassembled WGS sequence"/>
</dbReference>
<evidence type="ECO:0000313" key="3">
    <source>
        <dbReference type="EMBL" id="MFD1736412.1"/>
    </source>
</evidence>
<dbReference type="Pfam" id="PF12685">
    <property type="entry name" value="SpoIIIAH"/>
    <property type="match status" value="1"/>
</dbReference>
<proteinExistence type="predicted"/>
<name>A0ABW4LML2_9BACI</name>
<protein>
    <submittedName>
        <fullName evidence="3">SpoIIIAH-like family protein</fullName>
    </submittedName>
</protein>
<sequence>MLLKKQTVWLLTMLSLVVVLSVYYVTSPENGEDYAFVDEENQEAAADEMNTDTTSEEGVESEGEVVTEGATESTEEDTVISSISSDELFTALRLEMEDQRSKLVSDLQDMVASSEVSPEQKSQAYDKMIEVQTVSSKERVLETLILAESPEYKDVLVRADGETVQIIVKANDHSPAEANKIIQLVRGELGTKQVAVEFSTK</sequence>
<evidence type="ECO:0000256" key="2">
    <source>
        <dbReference type="SAM" id="Phobius"/>
    </source>
</evidence>
<keyword evidence="2" id="KW-0812">Transmembrane</keyword>
<dbReference type="EMBL" id="JBHUEM010000007">
    <property type="protein sequence ID" value="MFD1736412.1"/>
    <property type="molecule type" value="Genomic_DNA"/>
</dbReference>
<dbReference type="Gene3D" id="1.10.287.4300">
    <property type="entry name" value="Stage III sporulation protein AH-like"/>
    <property type="match status" value="1"/>
</dbReference>
<feature type="compositionally biased region" description="Acidic residues" evidence="1">
    <location>
        <begin position="44"/>
        <end position="65"/>
    </location>
</feature>
<reference evidence="4" key="1">
    <citation type="journal article" date="2019" name="Int. J. Syst. Evol. Microbiol.">
        <title>The Global Catalogue of Microorganisms (GCM) 10K type strain sequencing project: providing services to taxonomists for standard genome sequencing and annotation.</title>
        <authorList>
            <consortium name="The Broad Institute Genomics Platform"/>
            <consortium name="The Broad Institute Genome Sequencing Center for Infectious Disease"/>
            <person name="Wu L."/>
            <person name="Ma J."/>
        </authorList>
    </citation>
    <scope>NUCLEOTIDE SEQUENCE [LARGE SCALE GENOMIC DNA]</scope>
    <source>
        <strain evidence="4">CCUG 49339</strain>
    </source>
</reference>
<keyword evidence="2" id="KW-1133">Transmembrane helix</keyword>
<accession>A0ABW4LML2</accession>
<dbReference type="InterPro" id="IPR038503">
    <property type="entry name" value="SpoIIIAH_sf"/>
</dbReference>
<gene>
    <name evidence="3" type="ORF">ACFSCX_07530</name>
</gene>